<feature type="region of interest" description="Disordered" evidence="1">
    <location>
        <begin position="103"/>
        <end position="122"/>
    </location>
</feature>
<organism evidence="3 4">
    <name type="scientific">Ammonicoccus fulvus</name>
    <dbReference type="NCBI Taxonomy" id="3138240"/>
    <lineage>
        <taxon>Bacteria</taxon>
        <taxon>Bacillati</taxon>
        <taxon>Actinomycetota</taxon>
        <taxon>Actinomycetes</taxon>
        <taxon>Propionibacteriales</taxon>
        <taxon>Propionibacteriaceae</taxon>
        <taxon>Ammonicoccus</taxon>
    </lineage>
</organism>
<gene>
    <name evidence="3" type="ORF">AADG42_04320</name>
</gene>
<accession>A0ABZ3FP39</accession>
<sequence>MDYHYSPLQAVFDGWILLLVIACTVVSALRLRGRRRGLVTIGFALWVIATLFWMPALAGRVFEPLLLVMDYELVWQLPLIPWLIGAVLIAVGVFLSPTPAPPRAWAPPPNPPPGPAPQEGPR</sequence>
<dbReference type="EMBL" id="CP154795">
    <property type="protein sequence ID" value="XAN06565.1"/>
    <property type="molecule type" value="Genomic_DNA"/>
</dbReference>
<evidence type="ECO:0000313" key="3">
    <source>
        <dbReference type="EMBL" id="XAN06565.1"/>
    </source>
</evidence>
<dbReference type="Proteomes" id="UP001442841">
    <property type="component" value="Chromosome"/>
</dbReference>
<feature type="transmembrane region" description="Helical" evidence="2">
    <location>
        <begin position="74"/>
        <end position="95"/>
    </location>
</feature>
<evidence type="ECO:0000256" key="1">
    <source>
        <dbReference type="SAM" id="MobiDB-lite"/>
    </source>
</evidence>
<protein>
    <submittedName>
        <fullName evidence="3">Uncharacterized protein</fullName>
    </submittedName>
</protein>
<keyword evidence="2" id="KW-0812">Transmembrane</keyword>
<evidence type="ECO:0000313" key="4">
    <source>
        <dbReference type="Proteomes" id="UP001442841"/>
    </source>
</evidence>
<proteinExistence type="predicted"/>
<keyword evidence="4" id="KW-1185">Reference proteome</keyword>
<name>A0ABZ3FP39_9ACTN</name>
<dbReference type="RefSeq" id="WP_425307995.1">
    <property type="nucleotide sequence ID" value="NZ_CP154795.1"/>
</dbReference>
<reference evidence="3 4" key="1">
    <citation type="submission" date="2024-04" db="EMBL/GenBank/DDBJ databases">
        <title>Isolation of an actinomycete strain from pig manure.</title>
        <authorList>
            <person name="Gong T."/>
            <person name="Yu Z."/>
            <person name="An M."/>
            <person name="Wei C."/>
            <person name="Yang W."/>
            <person name="Liu L."/>
        </authorList>
    </citation>
    <scope>NUCLEOTIDE SEQUENCE [LARGE SCALE GENOMIC DNA]</scope>
    <source>
        <strain evidence="3 4">ZF39</strain>
    </source>
</reference>
<keyword evidence="2" id="KW-0472">Membrane</keyword>
<keyword evidence="2" id="KW-1133">Transmembrane helix</keyword>
<feature type="transmembrane region" description="Helical" evidence="2">
    <location>
        <begin position="12"/>
        <end position="31"/>
    </location>
</feature>
<feature type="transmembrane region" description="Helical" evidence="2">
    <location>
        <begin position="38"/>
        <end position="62"/>
    </location>
</feature>
<evidence type="ECO:0000256" key="2">
    <source>
        <dbReference type="SAM" id="Phobius"/>
    </source>
</evidence>